<sequence length="153" mass="17590">MQLHQLKPIHKLKKKKRIGRGGKKGTFSGKGAKGQKSRSGAKFHPQIREWIKRYPKMRGYKNKPKAQSLKRKTVIVNLETLEKKFSSEEKISPQILLKKKIIRKIKGKVPKVKILGKGELTKALVIEDCYISRKAKEKIEKVEGIIKQILNVK</sequence>
<evidence type="ECO:0000313" key="7">
    <source>
        <dbReference type="EMBL" id="PIR02762.1"/>
    </source>
</evidence>
<name>A0A2H0N1I0_9BACT</name>
<feature type="compositionally biased region" description="Basic residues" evidence="5">
    <location>
        <begin position="7"/>
        <end position="23"/>
    </location>
</feature>
<evidence type="ECO:0000259" key="6">
    <source>
        <dbReference type="Pfam" id="PF00828"/>
    </source>
</evidence>
<feature type="domain" description="Large ribosomal subunit protein uL15/eL18" evidence="6">
    <location>
        <begin position="75"/>
        <end position="145"/>
    </location>
</feature>
<dbReference type="EMBL" id="PCWK01000015">
    <property type="protein sequence ID" value="PIR02762.1"/>
    <property type="molecule type" value="Genomic_DNA"/>
</dbReference>
<dbReference type="AlphaFoldDB" id="A0A2H0N1I0"/>
<dbReference type="GO" id="GO:0022625">
    <property type="term" value="C:cytosolic large ribosomal subunit"/>
    <property type="evidence" value="ECO:0007669"/>
    <property type="project" value="TreeGrafter"/>
</dbReference>
<comment type="subunit">
    <text evidence="4">Part of the 50S ribosomal subunit.</text>
</comment>
<keyword evidence="4" id="KW-0699">rRNA-binding</keyword>
<dbReference type="GO" id="GO:0003735">
    <property type="term" value="F:structural constituent of ribosome"/>
    <property type="evidence" value="ECO:0007669"/>
    <property type="project" value="InterPro"/>
</dbReference>
<evidence type="ECO:0000256" key="5">
    <source>
        <dbReference type="SAM" id="MobiDB-lite"/>
    </source>
</evidence>
<dbReference type="InterPro" id="IPR036227">
    <property type="entry name" value="Ribosomal_uL15/eL18_sf"/>
</dbReference>
<comment type="similarity">
    <text evidence="1 4">Belongs to the universal ribosomal protein uL15 family.</text>
</comment>
<dbReference type="InterPro" id="IPR021131">
    <property type="entry name" value="Ribosomal_uL15/eL18"/>
</dbReference>
<gene>
    <name evidence="4" type="primary">rplO</name>
    <name evidence="7" type="ORF">COV62_00660</name>
</gene>
<dbReference type="GO" id="GO:0019843">
    <property type="term" value="F:rRNA binding"/>
    <property type="evidence" value="ECO:0007669"/>
    <property type="project" value="UniProtKB-UniRule"/>
</dbReference>
<comment type="function">
    <text evidence="4">Binds to the 23S rRNA.</text>
</comment>
<organism evidence="7 8">
    <name type="scientific">Candidatus Nealsonbacteria bacterium CG11_big_fil_rev_8_21_14_0_20_35_11</name>
    <dbReference type="NCBI Taxonomy" id="1974713"/>
    <lineage>
        <taxon>Bacteria</taxon>
        <taxon>Candidatus Nealsoniibacteriota</taxon>
    </lineage>
</organism>
<dbReference type="InterPro" id="IPR005749">
    <property type="entry name" value="Ribosomal_uL15_bac-type"/>
</dbReference>
<reference evidence="7 8" key="1">
    <citation type="submission" date="2017-09" db="EMBL/GenBank/DDBJ databases">
        <title>Depth-based differentiation of microbial function through sediment-hosted aquifers and enrichment of novel symbionts in the deep terrestrial subsurface.</title>
        <authorList>
            <person name="Probst A.J."/>
            <person name="Ladd B."/>
            <person name="Jarett J.K."/>
            <person name="Geller-Mcgrath D.E."/>
            <person name="Sieber C.M."/>
            <person name="Emerson J.B."/>
            <person name="Anantharaman K."/>
            <person name="Thomas B.C."/>
            <person name="Malmstrom R."/>
            <person name="Stieglmeier M."/>
            <person name="Klingl A."/>
            <person name="Woyke T."/>
            <person name="Ryan C.M."/>
            <person name="Banfield J.F."/>
        </authorList>
    </citation>
    <scope>NUCLEOTIDE SEQUENCE [LARGE SCALE GENOMIC DNA]</scope>
    <source>
        <strain evidence="7">CG11_big_fil_rev_8_21_14_0_20_35_11</strain>
    </source>
</reference>
<dbReference type="Proteomes" id="UP000231139">
    <property type="component" value="Unassembled WGS sequence"/>
</dbReference>
<evidence type="ECO:0000256" key="4">
    <source>
        <dbReference type="HAMAP-Rule" id="MF_01341"/>
    </source>
</evidence>
<dbReference type="HAMAP" id="MF_01341">
    <property type="entry name" value="Ribosomal_uL15"/>
    <property type="match status" value="1"/>
</dbReference>
<evidence type="ECO:0000313" key="8">
    <source>
        <dbReference type="Proteomes" id="UP000231139"/>
    </source>
</evidence>
<evidence type="ECO:0000256" key="1">
    <source>
        <dbReference type="ARBA" id="ARBA00007320"/>
    </source>
</evidence>
<feature type="region of interest" description="Disordered" evidence="5">
    <location>
        <begin position="1"/>
        <end position="45"/>
    </location>
</feature>
<comment type="caution">
    <text evidence="7">The sequence shown here is derived from an EMBL/GenBank/DDBJ whole genome shotgun (WGS) entry which is preliminary data.</text>
</comment>
<accession>A0A2H0N1I0</accession>
<evidence type="ECO:0000256" key="3">
    <source>
        <dbReference type="ARBA" id="ARBA00023274"/>
    </source>
</evidence>
<keyword evidence="2 4" id="KW-0689">Ribosomal protein</keyword>
<dbReference type="Gene3D" id="3.100.10.10">
    <property type="match status" value="1"/>
</dbReference>
<protein>
    <recommendedName>
        <fullName evidence="4">Large ribosomal subunit protein uL15</fullName>
    </recommendedName>
</protein>
<dbReference type="GO" id="GO:0006412">
    <property type="term" value="P:translation"/>
    <property type="evidence" value="ECO:0007669"/>
    <property type="project" value="UniProtKB-UniRule"/>
</dbReference>
<evidence type="ECO:0000256" key="2">
    <source>
        <dbReference type="ARBA" id="ARBA00022980"/>
    </source>
</evidence>
<dbReference type="PANTHER" id="PTHR12934">
    <property type="entry name" value="50S RIBOSOMAL PROTEIN L15"/>
    <property type="match status" value="1"/>
</dbReference>
<dbReference type="Pfam" id="PF00828">
    <property type="entry name" value="Ribosomal_L27A"/>
    <property type="match status" value="1"/>
</dbReference>
<proteinExistence type="inferred from homology"/>
<keyword evidence="3 4" id="KW-0687">Ribonucleoprotein</keyword>
<dbReference type="InterPro" id="IPR030878">
    <property type="entry name" value="Ribosomal_uL15"/>
</dbReference>
<keyword evidence="4" id="KW-0694">RNA-binding</keyword>
<dbReference type="PANTHER" id="PTHR12934:SF11">
    <property type="entry name" value="LARGE RIBOSOMAL SUBUNIT PROTEIN UL15M"/>
    <property type="match status" value="1"/>
</dbReference>
<dbReference type="SUPFAM" id="SSF52080">
    <property type="entry name" value="Ribosomal proteins L15p and L18e"/>
    <property type="match status" value="1"/>
</dbReference>